<dbReference type="EMBL" id="KU594605">
    <property type="protein sequence ID" value="AMO42841.1"/>
    <property type="molecule type" value="Genomic_DNA"/>
</dbReference>
<sequence length="57" mass="6577">MSTNLTDNNRYKVCWTKPKAKNGFYSQQEVVVFGLDNVEHIIEHVIPKGQGWDVIPM</sequence>
<evidence type="ECO:0000313" key="2">
    <source>
        <dbReference type="Proteomes" id="UP000201797"/>
    </source>
</evidence>
<accession>A0A127KLK5</accession>
<protein>
    <submittedName>
        <fullName evidence="1">Uncharacterized protein</fullName>
    </submittedName>
</protein>
<dbReference type="OrthoDB" id="26374at10239"/>
<organism evidence="1 2">
    <name type="scientific">Cyanophage S-RIM50</name>
    <dbReference type="NCBI Taxonomy" id="687803"/>
    <lineage>
        <taxon>Viruses</taxon>
        <taxon>Duplodnaviria</taxon>
        <taxon>Heunggongvirae</taxon>
        <taxon>Uroviricota</taxon>
        <taxon>Caudoviricetes</taxon>
        <taxon>Pantevenvirales</taxon>
        <taxon>Kyanoviridae</taxon>
        <taxon>Neptunevirus</taxon>
        <taxon>Neptunevirus srim50</taxon>
    </lineage>
</organism>
<reference evidence="1 2" key="1">
    <citation type="submission" date="2016-01" db="EMBL/GenBank/DDBJ databases">
        <title>The genomic content and context of auxiliary metabolic genes in marine cyanophages.</title>
        <authorList>
            <person name="Marston M.F."/>
            <person name="Martiny J.B.H."/>
            <person name="Crummett L.T."/>
        </authorList>
    </citation>
    <scope>NUCLEOTIDE SEQUENCE [LARGE SCALE GENOMIC DNA]</scope>
    <source>
        <strain evidence="1">RW_29_0704</strain>
    </source>
</reference>
<dbReference type="RefSeq" id="YP_009302140.1">
    <property type="nucleotide sequence ID" value="NC_031242.1"/>
</dbReference>
<evidence type="ECO:0000313" key="1">
    <source>
        <dbReference type="EMBL" id="AMO42841.1"/>
    </source>
</evidence>
<gene>
    <name evidence="1" type="ORF">R290704_059</name>
</gene>
<name>A0A127KLK5_9CAUD</name>
<proteinExistence type="predicted"/>
<keyword evidence="2" id="KW-1185">Reference proteome</keyword>
<dbReference type="KEGG" id="vg:29124063"/>
<dbReference type="GeneID" id="29124063"/>
<dbReference type="Proteomes" id="UP000201797">
    <property type="component" value="Segment"/>
</dbReference>